<dbReference type="Gene3D" id="1.10.472.10">
    <property type="entry name" value="Cyclin-like"/>
    <property type="match status" value="1"/>
</dbReference>
<name>A0A9W8A8U8_9FUNG</name>
<dbReference type="InterPro" id="IPR006671">
    <property type="entry name" value="Cyclin_N"/>
</dbReference>
<dbReference type="PANTHER" id="PTHR10177">
    <property type="entry name" value="CYCLINS"/>
    <property type="match status" value="1"/>
</dbReference>
<feature type="region of interest" description="Disordered" evidence="1">
    <location>
        <begin position="144"/>
        <end position="164"/>
    </location>
</feature>
<dbReference type="EMBL" id="JANBPT010000461">
    <property type="protein sequence ID" value="KAJ1919850.1"/>
    <property type="molecule type" value="Genomic_DNA"/>
</dbReference>
<sequence length="640" mass="68872">MAGFAPSPPVCLPASCYPFSPLKTRPTRALSGFVSVPCDAYIDKLDLLGSQFDLDPLPAAPAKRLSCPFPGLLPPLSVFTDATLEGITWSVDTSLQAALPHAVGACFTYSPPRLYPRKAASTLSIRSSVSLASTLVGTPAADATDSTGVTKGSTVADPSVASPHHGMSPCELACATRKRKRRVSHQATAQLPPVSQRLSFIYDDTVSQLRITGLEPVAAPIVSETPAKRRGCLDPPSFACHPASLPPCPCAVPTRALRALLDRAPRHTVDAHFLDNHDTSAPARLSSLDPTVRLGLVNRIVQINDHTNLQYHSETVYIAINYMDRYFDAIHRRRCAGQSSAWTRAAPTHTSARPPLAVEPIPSFGTWPDRVAIAEQITMPANCRSRLSSYGATFDQQLIAVTCLYLAAKFCEDGYTPAASDFAQFLGMYDCTLDDIVAAEKHVLDLLEWNMFVVTPHAIAEELLKCLACPCQAFDKSTSATPTRPAAPVAVDYPSPCESSPRSPVHLTSVITPTTSPPSAVTPSARHPYPNASVFPSPCSQPDRPTLRQSTEPSPALFDESLEFWKLTLLDHTNVGLPPTLVALTGLSKASQCIDQPFSLEDALALTGVAFSELQGCLATFDDDFFTDDEEEEGETMDET</sequence>
<organism evidence="3 4">
    <name type="scientific">Tieghemiomyces parasiticus</name>
    <dbReference type="NCBI Taxonomy" id="78921"/>
    <lineage>
        <taxon>Eukaryota</taxon>
        <taxon>Fungi</taxon>
        <taxon>Fungi incertae sedis</taxon>
        <taxon>Zoopagomycota</taxon>
        <taxon>Kickxellomycotina</taxon>
        <taxon>Dimargaritomycetes</taxon>
        <taxon>Dimargaritales</taxon>
        <taxon>Dimargaritaceae</taxon>
        <taxon>Tieghemiomyces</taxon>
    </lineage>
</organism>
<dbReference type="SUPFAM" id="SSF47954">
    <property type="entry name" value="Cyclin-like"/>
    <property type="match status" value="2"/>
</dbReference>
<evidence type="ECO:0000313" key="4">
    <source>
        <dbReference type="Proteomes" id="UP001150569"/>
    </source>
</evidence>
<dbReference type="InterPro" id="IPR039361">
    <property type="entry name" value="Cyclin"/>
</dbReference>
<evidence type="ECO:0000313" key="3">
    <source>
        <dbReference type="EMBL" id="KAJ1919850.1"/>
    </source>
</evidence>
<feature type="compositionally biased region" description="Polar residues" evidence="1">
    <location>
        <begin position="144"/>
        <end position="153"/>
    </location>
</feature>
<comment type="caution">
    <text evidence="3">The sequence shown here is derived from an EMBL/GenBank/DDBJ whole genome shotgun (WGS) entry which is preliminary data.</text>
</comment>
<dbReference type="Proteomes" id="UP001150569">
    <property type="component" value="Unassembled WGS sequence"/>
</dbReference>
<gene>
    <name evidence="3" type="ORF">IWQ60_007143</name>
</gene>
<feature type="domain" description="Cyclin N-terminal" evidence="2">
    <location>
        <begin position="395"/>
        <end position="451"/>
    </location>
</feature>
<evidence type="ECO:0000259" key="2">
    <source>
        <dbReference type="Pfam" id="PF00134"/>
    </source>
</evidence>
<dbReference type="AlphaFoldDB" id="A0A9W8A8U8"/>
<proteinExistence type="predicted"/>
<evidence type="ECO:0000256" key="1">
    <source>
        <dbReference type="SAM" id="MobiDB-lite"/>
    </source>
</evidence>
<reference evidence="3" key="1">
    <citation type="submission" date="2022-07" db="EMBL/GenBank/DDBJ databases">
        <title>Phylogenomic reconstructions and comparative analyses of Kickxellomycotina fungi.</title>
        <authorList>
            <person name="Reynolds N.K."/>
            <person name="Stajich J.E."/>
            <person name="Barry K."/>
            <person name="Grigoriev I.V."/>
            <person name="Crous P."/>
            <person name="Smith M.E."/>
        </authorList>
    </citation>
    <scope>NUCLEOTIDE SEQUENCE</scope>
    <source>
        <strain evidence="3">RSA 861</strain>
    </source>
</reference>
<dbReference type="InterPro" id="IPR036915">
    <property type="entry name" value="Cyclin-like_sf"/>
</dbReference>
<feature type="region of interest" description="Disordered" evidence="1">
    <location>
        <begin position="533"/>
        <end position="552"/>
    </location>
</feature>
<dbReference type="OrthoDB" id="5599273at2759"/>
<accession>A0A9W8A8U8</accession>
<keyword evidence="4" id="KW-1185">Reference proteome</keyword>
<protein>
    <recommendedName>
        <fullName evidence="2">Cyclin N-terminal domain-containing protein</fullName>
    </recommendedName>
</protein>
<dbReference type="Pfam" id="PF00134">
    <property type="entry name" value="Cyclin_N"/>
    <property type="match status" value="1"/>
</dbReference>